<evidence type="ECO:0000313" key="16">
    <source>
        <dbReference type="EMBL" id="QBQ34520.1"/>
    </source>
</evidence>
<comment type="subcellular location">
    <subcellularLocation>
        <location evidence="3">Endoplasmic reticulum membrane</location>
        <topology evidence="3">Peripheral membrane protein</topology>
    </subcellularLocation>
    <subcellularLocation>
        <location evidence="2">Microsome membrane</location>
        <topology evidence="2">Peripheral membrane protein</topology>
    </subcellularLocation>
</comment>
<dbReference type="GO" id="GO:0004497">
    <property type="term" value="F:monooxygenase activity"/>
    <property type="evidence" value="ECO:0007669"/>
    <property type="project" value="UniProtKB-KW"/>
</dbReference>
<keyword evidence="8" id="KW-0492">Microsome</keyword>
<evidence type="ECO:0000256" key="15">
    <source>
        <dbReference type="SAM" id="Phobius"/>
    </source>
</evidence>
<evidence type="ECO:0000256" key="10">
    <source>
        <dbReference type="ARBA" id="ARBA00023004"/>
    </source>
</evidence>
<dbReference type="GO" id="GO:0005789">
    <property type="term" value="C:endoplasmic reticulum membrane"/>
    <property type="evidence" value="ECO:0007669"/>
    <property type="project" value="UniProtKB-SubCell"/>
</dbReference>
<dbReference type="AlphaFoldDB" id="A0A482LU45"/>
<comment type="cofactor">
    <cofactor evidence="1 13">
        <name>heme</name>
        <dbReference type="ChEBI" id="CHEBI:30413"/>
    </cofactor>
</comment>
<protein>
    <submittedName>
        <fullName evidence="16">Cytochrome P450 CYP6BD5</fullName>
    </submittedName>
</protein>
<dbReference type="InterPro" id="IPR050476">
    <property type="entry name" value="Insect_CytP450_Detox"/>
</dbReference>
<keyword evidence="9 14" id="KW-0560">Oxidoreductase</keyword>
<accession>A0A482LU45</accession>
<evidence type="ECO:0000256" key="6">
    <source>
        <dbReference type="ARBA" id="ARBA00022723"/>
    </source>
</evidence>
<dbReference type="InterPro" id="IPR001128">
    <property type="entry name" value="Cyt_P450"/>
</dbReference>
<dbReference type="PROSITE" id="PS00086">
    <property type="entry name" value="CYTOCHROME_P450"/>
    <property type="match status" value="1"/>
</dbReference>
<evidence type="ECO:0000256" key="1">
    <source>
        <dbReference type="ARBA" id="ARBA00001971"/>
    </source>
</evidence>
<evidence type="ECO:0000256" key="14">
    <source>
        <dbReference type="RuleBase" id="RU000461"/>
    </source>
</evidence>
<evidence type="ECO:0000256" key="7">
    <source>
        <dbReference type="ARBA" id="ARBA00022824"/>
    </source>
</evidence>
<dbReference type="PANTHER" id="PTHR24292:SF54">
    <property type="entry name" value="CYP9F3-RELATED"/>
    <property type="match status" value="1"/>
</dbReference>
<gene>
    <name evidence="16" type="primary">CYP6BD5</name>
</gene>
<dbReference type="GO" id="GO:0016705">
    <property type="term" value="F:oxidoreductase activity, acting on paired donors, with incorporation or reduction of molecular oxygen"/>
    <property type="evidence" value="ECO:0007669"/>
    <property type="project" value="InterPro"/>
</dbReference>
<dbReference type="PRINTS" id="PR00463">
    <property type="entry name" value="EP450I"/>
</dbReference>
<dbReference type="InterPro" id="IPR017972">
    <property type="entry name" value="Cyt_P450_CS"/>
</dbReference>
<feature type="transmembrane region" description="Helical" evidence="15">
    <location>
        <begin position="6"/>
        <end position="26"/>
    </location>
</feature>
<evidence type="ECO:0000256" key="8">
    <source>
        <dbReference type="ARBA" id="ARBA00022848"/>
    </source>
</evidence>
<name>A0A482LU45_DIACI</name>
<evidence type="ECO:0000256" key="5">
    <source>
        <dbReference type="ARBA" id="ARBA00022617"/>
    </source>
</evidence>
<evidence type="ECO:0000256" key="11">
    <source>
        <dbReference type="ARBA" id="ARBA00023033"/>
    </source>
</evidence>
<evidence type="ECO:0000256" key="3">
    <source>
        <dbReference type="ARBA" id="ARBA00004406"/>
    </source>
</evidence>
<organism evidence="16">
    <name type="scientific">Diaphorina citri</name>
    <name type="common">Asian citrus psyllid</name>
    <dbReference type="NCBI Taxonomy" id="121845"/>
    <lineage>
        <taxon>Eukaryota</taxon>
        <taxon>Metazoa</taxon>
        <taxon>Ecdysozoa</taxon>
        <taxon>Arthropoda</taxon>
        <taxon>Hexapoda</taxon>
        <taxon>Insecta</taxon>
        <taxon>Pterygota</taxon>
        <taxon>Neoptera</taxon>
        <taxon>Paraneoptera</taxon>
        <taxon>Hemiptera</taxon>
        <taxon>Sternorrhyncha</taxon>
        <taxon>Psylloidea</taxon>
        <taxon>Psyllidae</taxon>
        <taxon>Diaphorininae</taxon>
        <taxon>Diaphorina</taxon>
    </lineage>
</organism>
<evidence type="ECO:0000256" key="2">
    <source>
        <dbReference type="ARBA" id="ARBA00004174"/>
    </source>
</evidence>
<dbReference type="Gene3D" id="1.10.630.10">
    <property type="entry name" value="Cytochrome P450"/>
    <property type="match status" value="1"/>
</dbReference>
<dbReference type="SUPFAM" id="SSF48264">
    <property type="entry name" value="Cytochrome P450"/>
    <property type="match status" value="1"/>
</dbReference>
<evidence type="ECO:0000256" key="9">
    <source>
        <dbReference type="ARBA" id="ARBA00023002"/>
    </source>
</evidence>
<keyword evidence="7" id="KW-0256">Endoplasmic reticulum</keyword>
<evidence type="ECO:0000256" key="4">
    <source>
        <dbReference type="ARBA" id="ARBA00010617"/>
    </source>
</evidence>
<keyword evidence="15" id="KW-1133">Transmembrane helix</keyword>
<dbReference type="InterPro" id="IPR002401">
    <property type="entry name" value="Cyt_P450_E_grp-I"/>
</dbReference>
<dbReference type="CDD" id="cd11056">
    <property type="entry name" value="CYP6-like"/>
    <property type="match status" value="1"/>
</dbReference>
<keyword evidence="10 13" id="KW-0408">Iron</keyword>
<comment type="similarity">
    <text evidence="4 14">Belongs to the cytochrome P450 family.</text>
</comment>
<keyword evidence="11 14" id="KW-0503">Monooxygenase</keyword>
<evidence type="ECO:0000256" key="12">
    <source>
        <dbReference type="ARBA" id="ARBA00023136"/>
    </source>
</evidence>
<dbReference type="PANTHER" id="PTHR24292">
    <property type="entry name" value="CYTOCHROME P450"/>
    <property type="match status" value="1"/>
</dbReference>
<keyword evidence="15" id="KW-0812">Transmembrane</keyword>
<feature type="binding site" description="axial binding residue" evidence="13">
    <location>
        <position position="471"/>
    </location>
    <ligand>
        <name>heme</name>
        <dbReference type="ChEBI" id="CHEBI:30413"/>
    </ligand>
    <ligandPart>
        <name>Fe</name>
        <dbReference type="ChEBI" id="CHEBI:18248"/>
    </ligandPart>
</feature>
<keyword evidence="6 13" id="KW-0479">Metal-binding</keyword>
<evidence type="ECO:0000256" key="13">
    <source>
        <dbReference type="PIRSR" id="PIRSR602401-1"/>
    </source>
</evidence>
<dbReference type="PRINTS" id="PR00385">
    <property type="entry name" value="P450"/>
</dbReference>
<keyword evidence="5 13" id="KW-0349">Heme</keyword>
<dbReference type="GO" id="GO:0005506">
    <property type="term" value="F:iron ion binding"/>
    <property type="evidence" value="ECO:0007669"/>
    <property type="project" value="InterPro"/>
</dbReference>
<sequence length="524" mass="60938">MNDLLGLLLSWPIILISTLTFLYWHFTKTYDHWKKRGVVFEKPILLFGNLKERMLFRQSFHEYQRDAYFKFEGHPYAGLYEGRRPSLMLRDPELIKHVMVRDFEHFVDRPTFRLRSPAYTTNMLINLKGNEWKQVRQIMTPAFTSGKLKQMHSLVEQCGKQMEEYFDSNITEGNPKLEIELKDFLGRFTLDVIATCAFGVESNSIKFPESELICVMAKFGDIPVYKRVILFMIIVFIPMFARFIPLSLFNSRVMEYLVALSKKVAHMRKTEGVRRNDFLQLMVEHQDDSNAPSDDVIKVKTVTVGENGETKQKVFLSEDTVTAQSILFLIAGYETSSTLLMFASYQLSLNVDIQDKLRAHVNEILDKHGGKCTYEALQDMSYLEMVLNETLRMHPSVARVDRHCTLDYTLPDTNIVIRAGESVNVPIMGLHYDPKYYPDPYKFDPDRFLPEEKAKRSPYVFLPFGAGPRNCIGLRFAMMSTKLAMVHVIRKFKLVRSENTKFEYNKHSMLLKAKDGIRVNVERL</sequence>
<feature type="transmembrane region" description="Helical" evidence="15">
    <location>
        <begin position="228"/>
        <end position="249"/>
    </location>
</feature>
<proteinExistence type="evidence at transcript level"/>
<keyword evidence="12 15" id="KW-0472">Membrane</keyword>
<dbReference type="Pfam" id="PF00067">
    <property type="entry name" value="p450"/>
    <property type="match status" value="1"/>
</dbReference>
<reference evidence="16" key="1">
    <citation type="journal article" date="2018" name="Pest Manag. Sci.">
        <title>Identification of detoxification genes in imidacloprid-resistant Asian citrus psyllid (Hemiptera: Lividae) and their expression patterns under stress of eight insecticides.</title>
        <authorList>
            <person name="Tian F."/>
            <person name="Li C."/>
            <person name="Wang Z."/>
            <person name="Liu J."/>
            <person name="Zeng X."/>
        </authorList>
    </citation>
    <scope>NUCLEOTIDE SEQUENCE</scope>
</reference>
<dbReference type="FunFam" id="1.10.630.10:FF:000042">
    <property type="entry name" value="Cytochrome P450"/>
    <property type="match status" value="1"/>
</dbReference>
<dbReference type="InterPro" id="IPR036396">
    <property type="entry name" value="Cyt_P450_sf"/>
</dbReference>
<dbReference type="GO" id="GO:0020037">
    <property type="term" value="F:heme binding"/>
    <property type="evidence" value="ECO:0007669"/>
    <property type="project" value="InterPro"/>
</dbReference>
<dbReference type="EMBL" id="MH329259">
    <property type="protein sequence ID" value="QBQ34520.1"/>
    <property type="molecule type" value="mRNA"/>
</dbReference>